<reference evidence="2" key="1">
    <citation type="submission" date="2020-01" db="EMBL/GenBank/DDBJ databases">
        <authorList>
            <person name="Meier V. D."/>
            <person name="Meier V D."/>
        </authorList>
    </citation>
    <scope>NUCLEOTIDE SEQUENCE</scope>
    <source>
        <strain evidence="2">HLG_WM_MAG_06</strain>
    </source>
</reference>
<dbReference type="EMBL" id="CACVAP010000093">
    <property type="protein sequence ID" value="CAA6819919.1"/>
    <property type="molecule type" value="Genomic_DNA"/>
</dbReference>
<feature type="chain" id="PRO_5028325969" description="Lipoprotein" evidence="1">
    <location>
        <begin position="23"/>
        <end position="58"/>
    </location>
</feature>
<evidence type="ECO:0000313" key="2">
    <source>
        <dbReference type="EMBL" id="CAA6819919.1"/>
    </source>
</evidence>
<evidence type="ECO:0008006" key="3">
    <source>
        <dbReference type="Google" id="ProtNLM"/>
    </source>
</evidence>
<name>A0A6S6TZL3_9BACT</name>
<protein>
    <recommendedName>
        <fullName evidence="3">Lipoprotein</fullName>
    </recommendedName>
</protein>
<sequence>MKFFFKLFILSFVIFYSGCSLSTGGNSIKNSEKFSCNEKAKPKSLQLLEQQYRCQREE</sequence>
<dbReference type="AlphaFoldDB" id="A0A6S6TZL3"/>
<evidence type="ECO:0000256" key="1">
    <source>
        <dbReference type="SAM" id="SignalP"/>
    </source>
</evidence>
<keyword evidence="1" id="KW-0732">Signal</keyword>
<proteinExistence type="predicted"/>
<feature type="signal peptide" evidence="1">
    <location>
        <begin position="1"/>
        <end position="22"/>
    </location>
</feature>
<gene>
    <name evidence="2" type="ORF">HELGO_WM1429</name>
</gene>
<accession>A0A6S6TZL3</accession>
<organism evidence="2">
    <name type="scientific">uncultured Sulfurovum sp</name>
    <dbReference type="NCBI Taxonomy" id="269237"/>
    <lineage>
        <taxon>Bacteria</taxon>
        <taxon>Pseudomonadati</taxon>
        <taxon>Campylobacterota</taxon>
        <taxon>Epsilonproteobacteria</taxon>
        <taxon>Campylobacterales</taxon>
        <taxon>Sulfurovaceae</taxon>
        <taxon>Sulfurovum</taxon>
        <taxon>environmental samples</taxon>
    </lineage>
</organism>